<protein>
    <submittedName>
        <fullName evidence="2">Uncharacterized protein</fullName>
    </submittedName>
</protein>
<dbReference type="Proteomes" id="UP000317646">
    <property type="component" value="Unassembled WGS sequence"/>
</dbReference>
<gene>
    <name evidence="2" type="ORF">EAH73_05650</name>
</gene>
<sequence length="241" mass="26338">MLRISWVVCLLASPVGAGLAQTAPPTDAALLAGHHTVAVLPFEATVQLMNMHDLIYGTGPFAAVLAQQQQAAAPPLDSAQQQEQLRVAYEMQWLTLQQLQDRRPKHGYRVEWQPVEETNRRLLAAGIAYEALAQQPLSRLQQVLGVDALLTGQVTLYQPIPKSMGLALRALGNEPLLYGPSTVPPSQSAVTLALYDCANNRQVWQFDFSRTGANALPPMRLAPRLVKAALPSLPYCQSKKE</sequence>
<name>A0A502H1N4_9BACT</name>
<organism evidence="2 3">
    <name type="scientific">Hymenobacter nivis</name>
    <dbReference type="NCBI Taxonomy" id="1850093"/>
    <lineage>
        <taxon>Bacteria</taxon>
        <taxon>Pseudomonadati</taxon>
        <taxon>Bacteroidota</taxon>
        <taxon>Cytophagia</taxon>
        <taxon>Cytophagales</taxon>
        <taxon>Hymenobacteraceae</taxon>
        <taxon>Hymenobacter</taxon>
    </lineage>
</organism>
<keyword evidence="1" id="KW-0732">Signal</keyword>
<comment type="caution">
    <text evidence="2">The sequence shown here is derived from an EMBL/GenBank/DDBJ whole genome shotgun (WGS) entry which is preliminary data.</text>
</comment>
<evidence type="ECO:0000313" key="3">
    <source>
        <dbReference type="Proteomes" id="UP000317646"/>
    </source>
</evidence>
<evidence type="ECO:0000313" key="2">
    <source>
        <dbReference type="EMBL" id="TPG67213.1"/>
    </source>
</evidence>
<proteinExistence type="predicted"/>
<dbReference type="EMBL" id="RCYZ01000002">
    <property type="protein sequence ID" value="TPG67213.1"/>
    <property type="molecule type" value="Genomic_DNA"/>
</dbReference>
<dbReference type="Gene3D" id="3.40.50.10610">
    <property type="entry name" value="ABC-type transport auxiliary lipoprotein component"/>
    <property type="match status" value="1"/>
</dbReference>
<feature type="signal peptide" evidence="1">
    <location>
        <begin position="1"/>
        <end position="17"/>
    </location>
</feature>
<accession>A0A502H1N4</accession>
<feature type="chain" id="PRO_5021222315" evidence="1">
    <location>
        <begin position="18"/>
        <end position="241"/>
    </location>
</feature>
<dbReference type="AlphaFoldDB" id="A0A502H1N4"/>
<evidence type="ECO:0000256" key="1">
    <source>
        <dbReference type="SAM" id="SignalP"/>
    </source>
</evidence>
<keyword evidence="3" id="KW-1185">Reference proteome</keyword>
<reference evidence="2 3" key="1">
    <citation type="journal article" date="2019" name="Environ. Microbiol.">
        <title>Species interactions and distinct microbial communities in high Arctic permafrost affected cryosols are associated with the CH4 and CO2 gas fluxes.</title>
        <authorList>
            <person name="Altshuler I."/>
            <person name="Hamel J."/>
            <person name="Turney S."/>
            <person name="Magnuson E."/>
            <person name="Levesque R."/>
            <person name="Greer C."/>
            <person name="Whyte L.G."/>
        </authorList>
    </citation>
    <scope>NUCLEOTIDE SEQUENCE [LARGE SCALE GENOMIC DNA]</scope>
    <source>
        <strain evidence="2 3">S9.2P</strain>
    </source>
</reference>